<dbReference type="NCBIfam" id="TIGR04056">
    <property type="entry name" value="OMP_RagA_SusC"/>
    <property type="match status" value="1"/>
</dbReference>
<dbReference type="Gene3D" id="2.40.170.20">
    <property type="entry name" value="TonB-dependent receptor, beta-barrel domain"/>
    <property type="match status" value="1"/>
</dbReference>
<evidence type="ECO:0000256" key="5">
    <source>
        <dbReference type="ARBA" id="ARBA00023136"/>
    </source>
</evidence>
<keyword evidence="2 7" id="KW-0813">Transport</keyword>
<feature type="signal peptide" evidence="8">
    <location>
        <begin position="1"/>
        <end position="21"/>
    </location>
</feature>
<dbReference type="PROSITE" id="PS52016">
    <property type="entry name" value="TONB_DEPENDENT_REC_3"/>
    <property type="match status" value="1"/>
</dbReference>
<dbReference type="SUPFAM" id="SSF56935">
    <property type="entry name" value="Porins"/>
    <property type="match status" value="1"/>
</dbReference>
<dbReference type="STRING" id="1048983.EL17_05170"/>
<keyword evidence="8" id="KW-0732">Signal</keyword>
<dbReference type="SUPFAM" id="SSF49464">
    <property type="entry name" value="Carboxypeptidase regulatory domain-like"/>
    <property type="match status" value="1"/>
</dbReference>
<dbReference type="InterPro" id="IPR023997">
    <property type="entry name" value="TonB-dep_OMP_SusC/RagA_CS"/>
</dbReference>
<dbReference type="RefSeq" id="WP_035071577.1">
    <property type="nucleotide sequence ID" value="NZ_JMIH01000014.1"/>
</dbReference>
<organism evidence="10 11">
    <name type="scientific">Anditalea andensis</name>
    <dbReference type="NCBI Taxonomy" id="1048983"/>
    <lineage>
        <taxon>Bacteria</taxon>
        <taxon>Pseudomonadati</taxon>
        <taxon>Bacteroidota</taxon>
        <taxon>Cytophagia</taxon>
        <taxon>Cytophagales</taxon>
        <taxon>Cytophagaceae</taxon>
        <taxon>Anditalea</taxon>
    </lineage>
</organism>
<dbReference type="AlphaFoldDB" id="A0A074L3M5"/>
<evidence type="ECO:0000256" key="7">
    <source>
        <dbReference type="PROSITE-ProRule" id="PRU01360"/>
    </source>
</evidence>
<accession>A0A074L3M5</accession>
<dbReference type="FunFam" id="2.60.40.1120:FF:000003">
    <property type="entry name" value="Outer membrane protein Omp121"/>
    <property type="match status" value="1"/>
</dbReference>
<comment type="subcellular location">
    <subcellularLocation>
        <location evidence="1 7">Cell outer membrane</location>
        <topology evidence="1 7">Multi-pass membrane protein</topology>
    </subcellularLocation>
</comment>
<evidence type="ECO:0000256" key="4">
    <source>
        <dbReference type="ARBA" id="ARBA00022692"/>
    </source>
</evidence>
<dbReference type="Gene3D" id="2.170.130.10">
    <property type="entry name" value="TonB-dependent receptor, plug domain"/>
    <property type="match status" value="1"/>
</dbReference>
<dbReference type="Proteomes" id="UP000027821">
    <property type="component" value="Unassembled WGS sequence"/>
</dbReference>
<dbReference type="GO" id="GO:0009279">
    <property type="term" value="C:cell outer membrane"/>
    <property type="evidence" value="ECO:0007669"/>
    <property type="project" value="UniProtKB-SubCell"/>
</dbReference>
<comment type="similarity">
    <text evidence="7">Belongs to the TonB-dependent receptor family.</text>
</comment>
<keyword evidence="4 7" id="KW-0812">Transmembrane</keyword>
<sequence>MRNHYLTLKLLLLMIVLSAAATKEVKAQSREVTGVVTSDFDSEPLPGVSVQIKGTTRGAISDLDGSFSINVQPDDRILVFSFIGFQTKEVEIGNQSRFTVSLEESIESLQEAVVIGYGTQDKKEITSSVASVGAEQFNRGNFTNPTQLLQGKVAGLSVTRPGGNPNAAPTVRLRGISSFGATQSPLIVLDGVIGASIDAVDPNDIESFDVLKDASAAAIYGTRGAAGVILITTKRGADRKGISSVTINTFGTAEQPTRLIPILSPEQFVERGGVDYGHRTDWRDEITQTAVNGTVNASVTGGFENTSFLASVNYRNNDGIIRGTNRETLNTRFNLNHGAFNNRLRMNLSLSFNNTDVKNVNDQAVRYATVYNPTAPIYERDYSPQETPEDLEQRLSNANRDFGGYFQRPLFDFYNPVALINQQEFTNELRAAIYSYRVEYDLSNKFTIATQFSQDRFTDLATQYYSRQDFQTGFGRVGQAGQNMYDRTTTILNGTIRFEDEIFDRMNFTFLLGGETQLFNERGLNASSTRFLFDLGPNNLGAGGLRFGPGTGLGSYANTSILNSAFARANFNYANAYFVSASLRAETYSGFGRDNQTGYFPALSLGADFTQIFDMGIFSQFKPRASFGIVGQLPPSPTLALGIFGTGNRIPLDPNDPVNSVFVAPLRSASPNPQLRWETTQEFTVGLDYGLFNNKLTGQIDYYRRNISDLIFNVNVPIGTPSAVEPGGTYTASNIWANVASLTSAGFEFLATVNNVQLGGVSWTPSFNLTWYERTRISNLGGSDFNVGEIRQGVPGSPGQNDNPMIWNREGERIGDFYGPRFLGLNDAGEYRLTALDAAGELDPSQFERLGSALPTGDFGFSNTFMYGNWDLNFLLRGSWGHLIYNSYRGFYENADGASNSWNSVLTDNTPTDPLVVSTPTFSDLYLERGDFIRLDNLQLGYNVPTRAANLTNLRLYAGVQNLFTITDFTGIDPEVRWADLEDPENPNVLAPGIERRNTYFLPRIWQAGLTITFK</sequence>
<keyword evidence="3 7" id="KW-1134">Transmembrane beta strand</keyword>
<evidence type="ECO:0000256" key="6">
    <source>
        <dbReference type="ARBA" id="ARBA00023237"/>
    </source>
</evidence>
<dbReference type="Gene3D" id="2.60.40.1120">
    <property type="entry name" value="Carboxypeptidase-like, regulatory domain"/>
    <property type="match status" value="1"/>
</dbReference>
<evidence type="ECO:0000259" key="9">
    <source>
        <dbReference type="Pfam" id="PF07715"/>
    </source>
</evidence>
<evidence type="ECO:0000256" key="8">
    <source>
        <dbReference type="SAM" id="SignalP"/>
    </source>
</evidence>
<dbReference type="InterPro" id="IPR039426">
    <property type="entry name" value="TonB-dep_rcpt-like"/>
</dbReference>
<evidence type="ECO:0000256" key="1">
    <source>
        <dbReference type="ARBA" id="ARBA00004571"/>
    </source>
</evidence>
<keyword evidence="5 7" id="KW-0472">Membrane</keyword>
<dbReference type="InterPro" id="IPR008969">
    <property type="entry name" value="CarboxyPept-like_regulatory"/>
</dbReference>
<evidence type="ECO:0000313" key="10">
    <source>
        <dbReference type="EMBL" id="KEO75065.1"/>
    </source>
</evidence>
<name>A0A074L3M5_9BACT</name>
<dbReference type="InterPro" id="IPR036942">
    <property type="entry name" value="Beta-barrel_TonB_sf"/>
</dbReference>
<dbReference type="OrthoDB" id="9768177at2"/>
<keyword evidence="11" id="KW-1185">Reference proteome</keyword>
<evidence type="ECO:0000256" key="2">
    <source>
        <dbReference type="ARBA" id="ARBA00022448"/>
    </source>
</evidence>
<dbReference type="InterPro" id="IPR012910">
    <property type="entry name" value="Plug_dom"/>
</dbReference>
<dbReference type="EMBL" id="JMIH01000014">
    <property type="protein sequence ID" value="KEO75065.1"/>
    <property type="molecule type" value="Genomic_DNA"/>
</dbReference>
<proteinExistence type="inferred from homology"/>
<reference evidence="10 11" key="1">
    <citation type="submission" date="2014-04" db="EMBL/GenBank/DDBJ databases">
        <title>Characterization and application of a salt tolerant electro-active bacterium.</title>
        <authorList>
            <person name="Yang L."/>
            <person name="Wei S."/>
            <person name="Tay Q.X.M."/>
        </authorList>
    </citation>
    <scope>NUCLEOTIDE SEQUENCE [LARGE SCALE GENOMIC DNA]</scope>
    <source>
        <strain evidence="10 11">LY1</strain>
    </source>
</reference>
<feature type="domain" description="TonB-dependent receptor plug" evidence="9">
    <location>
        <begin position="121"/>
        <end position="228"/>
    </location>
</feature>
<feature type="chain" id="PRO_5001695676" evidence="8">
    <location>
        <begin position="22"/>
        <end position="1015"/>
    </location>
</feature>
<comment type="caution">
    <text evidence="10">The sequence shown here is derived from an EMBL/GenBank/DDBJ whole genome shotgun (WGS) entry which is preliminary data.</text>
</comment>
<keyword evidence="6 7" id="KW-0998">Cell outer membrane</keyword>
<dbReference type="NCBIfam" id="TIGR04057">
    <property type="entry name" value="SusC_RagA_signa"/>
    <property type="match status" value="1"/>
</dbReference>
<dbReference type="Pfam" id="PF07715">
    <property type="entry name" value="Plug"/>
    <property type="match status" value="1"/>
</dbReference>
<dbReference type="eggNOG" id="COG1629">
    <property type="taxonomic scope" value="Bacteria"/>
</dbReference>
<evidence type="ECO:0000313" key="11">
    <source>
        <dbReference type="Proteomes" id="UP000027821"/>
    </source>
</evidence>
<gene>
    <name evidence="10" type="ORF">EL17_05170</name>
</gene>
<evidence type="ECO:0000256" key="3">
    <source>
        <dbReference type="ARBA" id="ARBA00022452"/>
    </source>
</evidence>
<dbReference type="InterPro" id="IPR023996">
    <property type="entry name" value="TonB-dep_OMP_SusC/RagA"/>
</dbReference>
<dbReference type="InterPro" id="IPR037066">
    <property type="entry name" value="Plug_dom_sf"/>
</dbReference>
<dbReference type="Pfam" id="PF13715">
    <property type="entry name" value="CarbopepD_reg_2"/>
    <property type="match status" value="1"/>
</dbReference>
<protein>
    <submittedName>
        <fullName evidence="10">Energy transducer TonB</fullName>
    </submittedName>
</protein>